<keyword evidence="2 9" id="KW-0813">Transport</keyword>
<dbReference type="GO" id="GO:0043953">
    <property type="term" value="P:protein transport by the Tat complex"/>
    <property type="evidence" value="ECO:0007669"/>
    <property type="project" value="UniProtKB-UniRule"/>
</dbReference>
<evidence type="ECO:0000256" key="9">
    <source>
        <dbReference type="HAMAP-Rule" id="MF_00237"/>
    </source>
</evidence>
<evidence type="ECO:0000256" key="8">
    <source>
        <dbReference type="ARBA" id="ARBA00023136"/>
    </source>
</evidence>
<comment type="subcellular location">
    <subcellularLocation>
        <location evidence="9">Cell membrane</location>
        <topology evidence="9">Single-pass membrane protein</topology>
    </subcellularLocation>
    <subcellularLocation>
        <location evidence="1">Membrane</location>
        <topology evidence="1">Single-pass membrane protein</topology>
    </subcellularLocation>
</comment>
<dbReference type="GO" id="GO:0033281">
    <property type="term" value="C:TAT protein transport complex"/>
    <property type="evidence" value="ECO:0007669"/>
    <property type="project" value="UniProtKB-UniRule"/>
</dbReference>
<keyword evidence="8 9" id="KW-0472">Membrane</keyword>
<proteinExistence type="inferred from homology"/>
<dbReference type="GO" id="GO:0008320">
    <property type="term" value="F:protein transmembrane transporter activity"/>
    <property type="evidence" value="ECO:0007669"/>
    <property type="project" value="UniProtKB-UniRule"/>
</dbReference>
<dbReference type="PANTHER" id="PTHR33162:SF1">
    <property type="entry name" value="SEC-INDEPENDENT PROTEIN TRANSLOCASE PROTEIN TATA, CHLOROPLASTIC"/>
    <property type="match status" value="1"/>
</dbReference>
<evidence type="ECO:0000313" key="10">
    <source>
        <dbReference type="EMBL" id="AXI01581.1"/>
    </source>
</evidence>
<evidence type="ECO:0000256" key="3">
    <source>
        <dbReference type="ARBA" id="ARBA00022475"/>
    </source>
</evidence>
<dbReference type="RefSeq" id="WP_114897691.1">
    <property type="nucleotide sequence ID" value="NZ_CP031222.1"/>
</dbReference>
<dbReference type="HAMAP" id="MF_00237">
    <property type="entry name" value="TatB"/>
    <property type="match status" value="1"/>
</dbReference>
<keyword evidence="5 9" id="KW-0653">Protein transport</keyword>
<dbReference type="PRINTS" id="PR01506">
    <property type="entry name" value="TATBPROTEIN"/>
</dbReference>
<dbReference type="PANTHER" id="PTHR33162">
    <property type="entry name" value="SEC-INDEPENDENT PROTEIN TRANSLOCASE PROTEIN TATA, CHLOROPLASTIC"/>
    <property type="match status" value="1"/>
</dbReference>
<evidence type="ECO:0000256" key="2">
    <source>
        <dbReference type="ARBA" id="ARBA00022448"/>
    </source>
</evidence>
<evidence type="ECO:0000256" key="7">
    <source>
        <dbReference type="ARBA" id="ARBA00023010"/>
    </source>
</evidence>
<dbReference type="NCBIfam" id="TIGR01410">
    <property type="entry name" value="tatB"/>
    <property type="match status" value="1"/>
</dbReference>
<keyword evidence="11" id="KW-1185">Reference proteome</keyword>
<gene>
    <name evidence="9 10" type="primary">tatB</name>
    <name evidence="10" type="ORF">HYN46_00915</name>
</gene>
<dbReference type="OrthoDB" id="9816005at2"/>
<dbReference type="EMBL" id="CP031222">
    <property type="protein sequence ID" value="AXI01581.1"/>
    <property type="molecule type" value="Genomic_DNA"/>
</dbReference>
<comment type="similarity">
    <text evidence="9">Belongs to the TatB family.</text>
</comment>
<keyword evidence="7 9" id="KW-0811">Translocation</keyword>
<dbReference type="Pfam" id="PF02416">
    <property type="entry name" value="TatA_B_E"/>
    <property type="match status" value="1"/>
</dbReference>
<keyword evidence="6 9" id="KW-1133">Transmembrane helix</keyword>
<dbReference type="InterPro" id="IPR003369">
    <property type="entry name" value="TatA/B/E"/>
</dbReference>
<name>A0A345P2S2_9GAMM</name>
<dbReference type="KEGG" id="mbah:HYN46_00915"/>
<dbReference type="Proteomes" id="UP000253940">
    <property type="component" value="Chromosome"/>
</dbReference>
<dbReference type="AlphaFoldDB" id="A0A345P2S2"/>
<reference evidence="10 11" key="1">
    <citation type="submission" date="2018-07" db="EMBL/GenBank/DDBJ databases">
        <title>Genome sequencing of Moraxellaceae gen. HYN0046.</title>
        <authorList>
            <person name="Kim M."/>
            <person name="Yi H."/>
        </authorList>
    </citation>
    <scope>NUCLEOTIDE SEQUENCE [LARGE SCALE GENOMIC DNA]</scope>
    <source>
        <strain evidence="10 11">HYN0046</strain>
    </source>
</reference>
<evidence type="ECO:0000256" key="4">
    <source>
        <dbReference type="ARBA" id="ARBA00022692"/>
    </source>
</evidence>
<protein>
    <recommendedName>
        <fullName evidence="9">Sec-independent protein translocase protein TatB</fullName>
    </recommendedName>
</protein>
<evidence type="ECO:0000256" key="6">
    <source>
        <dbReference type="ARBA" id="ARBA00022989"/>
    </source>
</evidence>
<keyword evidence="3 9" id="KW-1003">Cell membrane</keyword>
<evidence type="ECO:0000256" key="1">
    <source>
        <dbReference type="ARBA" id="ARBA00004167"/>
    </source>
</evidence>
<dbReference type="InterPro" id="IPR018448">
    <property type="entry name" value="TatB"/>
</dbReference>
<sequence>MLDIGFTEILLLGAVALIVLGPEKLPHAARMAGAWYGRIRRSIATIQAEIEQEVNLAEMRKRMNDELEKIRQAEQSIGSEMNSIHQNIQGEMSSLEQSIKGNAEATPTHSFVQRDFVVISQSERDALIPAAPYQHRKAIRPLHETTLTEEYKNTHD</sequence>
<organism evidence="10 11">
    <name type="scientific">Aquirhabdus parva</name>
    <dbReference type="NCBI Taxonomy" id="2283318"/>
    <lineage>
        <taxon>Bacteria</taxon>
        <taxon>Pseudomonadati</taxon>
        <taxon>Pseudomonadota</taxon>
        <taxon>Gammaproteobacteria</taxon>
        <taxon>Moraxellales</taxon>
        <taxon>Moraxellaceae</taxon>
        <taxon>Aquirhabdus</taxon>
    </lineage>
</organism>
<dbReference type="Gene3D" id="1.20.5.3310">
    <property type="match status" value="1"/>
</dbReference>
<comment type="subunit">
    <text evidence="9">The Tat system comprises two distinct complexes: a TatABC complex, containing multiple copies of TatA, TatB and TatC subunits, and a separate TatA complex, containing only TatA subunits. Substrates initially bind to the TatABC complex, which probably triggers association of the separate TatA complex to form the active translocon.</text>
</comment>
<accession>A0A345P2S2</accession>
<evidence type="ECO:0000256" key="5">
    <source>
        <dbReference type="ARBA" id="ARBA00022927"/>
    </source>
</evidence>
<evidence type="ECO:0000313" key="11">
    <source>
        <dbReference type="Proteomes" id="UP000253940"/>
    </source>
</evidence>
<comment type="function">
    <text evidence="9">Part of the twin-arginine translocation (Tat) system that transports large folded proteins containing a characteristic twin-arginine motif in their signal peptide across membranes. Together with TatC, TatB is part of a receptor directly interacting with Tat signal peptides. TatB may form an oligomeric binding site that transiently accommodates folded Tat precursor proteins before their translocation.</text>
</comment>
<keyword evidence="4 9" id="KW-0812">Transmembrane</keyword>